<evidence type="ECO:0000313" key="3">
    <source>
        <dbReference type="Proteomes" id="UP000585474"/>
    </source>
</evidence>
<dbReference type="Proteomes" id="UP000585474">
    <property type="component" value="Unassembled WGS sequence"/>
</dbReference>
<dbReference type="EMBL" id="BJWL01000012">
    <property type="protein sequence ID" value="GFY97964.1"/>
    <property type="molecule type" value="Genomic_DNA"/>
</dbReference>
<accession>A0A7J0FGY9</accession>
<organism evidence="2 3">
    <name type="scientific">Actinidia rufa</name>
    <dbReference type="NCBI Taxonomy" id="165716"/>
    <lineage>
        <taxon>Eukaryota</taxon>
        <taxon>Viridiplantae</taxon>
        <taxon>Streptophyta</taxon>
        <taxon>Embryophyta</taxon>
        <taxon>Tracheophyta</taxon>
        <taxon>Spermatophyta</taxon>
        <taxon>Magnoliopsida</taxon>
        <taxon>eudicotyledons</taxon>
        <taxon>Gunneridae</taxon>
        <taxon>Pentapetalae</taxon>
        <taxon>asterids</taxon>
        <taxon>Ericales</taxon>
        <taxon>Actinidiaceae</taxon>
        <taxon>Actinidia</taxon>
    </lineage>
</organism>
<evidence type="ECO:0000256" key="1">
    <source>
        <dbReference type="SAM" id="MobiDB-lite"/>
    </source>
</evidence>
<keyword evidence="3" id="KW-1185">Reference proteome</keyword>
<dbReference type="AlphaFoldDB" id="A0A7J0FGY9"/>
<comment type="caution">
    <text evidence="2">The sequence shown here is derived from an EMBL/GenBank/DDBJ whole genome shotgun (WGS) entry which is preliminary data.</text>
</comment>
<gene>
    <name evidence="2" type="ORF">Acr_12g0005050</name>
</gene>
<feature type="compositionally biased region" description="Polar residues" evidence="1">
    <location>
        <begin position="63"/>
        <end position="78"/>
    </location>
</feature>
<evidence type="ECO:0000313" key="2">
    <source>
        <dbReference type="EMBL" id="GFY97964.1"/>
    </source>
</evidence>
<sequence>MPCSQSYNSTPMLASLGTVGGHWGWGVQFNQDEDEGFYGRNSRVSVSQLMKLRSPPPLRSEDVNATTSWGRSCQTTPSRQVPVARRHETDSIHELTPLYIRELPQPLYQNYLAQRLRIIFATAILSHPPVISSIHTPSNLPLFSAS</sequence>
<protein>
    <submittedName>
        <fullName evidence="2">Uncharacterized protein</fullName>
    </submittedName>
</protein>
<proteinExistence type="predicted"/>
<reference evidence="2 3" key="1">
    <citation type="submission" date="2019-07" db="EMBL/GenBank/DDBJ databases">
        <title>De Novo Assembly of kiwifruit Actinidia rufa.</title>
        <authorList>
            <person name="Sugita-Konishi S."/>
            <person name="Sato K."/>
            <person name="Mori E."/>
            <person name="Abe Y."/>
            <person name="Kisaki G."/>
            <person name="Hamano K."/>
            <person name="Suezawa K."/>
            <person name="Otani M."/>
            <person name="Fukuda T."/>
            <person name="Manabe T."/>
            <person name="Gomi K."/>
            <person name="Tabuchi M."/>
            <person name="Akimitsu K."/>
            <person name="Kataoka I."/>
        </authorList>
    </citation>
    <scope>NUCLEOTIDE SEQUENCE [LARGE SCALE GENOMIC DNA]</scope>
    <source>
        <strain evidence="3">cv. Fuchu</strain>
    </source>
</reference>
<name>A0A7J0FGY9_9ERIC</name>
<feature type="region of interest" description="Disordered" evidence="1">
    <location>
        <begin position="55"/>
        <end position="78"/>
    </location>
</feature>